<dbReference type="PANTHER" id="PTHR36166">
    <property type="entry name" value="CHROMOSOME 9, WHOLE GENOME SHOTGUN SEQUENCE"/>
    <property type="match status" value="1"/>
</dbReference>
<dbReference type="Pfam" id="PF10604">
    <property type="entry name" value="Polyketide_cyc2"/>
    <property type="match status" value="1"/>
</dbReference>
<sequence length="144" mass="16644">MKQIRTEILIKAPAHQVWQVLTHFKAYPDWNPFMVYLKGDVEEGAKIEVKMVPPGSKGMIFKPKVLKFQQNKEFRWLGHTMFPGLFDGEHIFELVDHQNGTTTLIQRENFRGILVPLLQKSLDKGTKAGFEAMNKKLKQVCESM</sequence>
<name>A0A2W6PDP8_9BACL</name>
<dbReference type="Proteomes" id="UP000249204">
    <property type="component" value="Unassembled WGS sequence"/>
</dbReference>
<comment type="caution">
    <text evidence="1">The sequence shown here is derived from an EMBL/GenBank/DDBJ whole genome shotgun (WGS) entry which is preliminary data.</text>
</comment>
<gene>
    <name evidence="1" type="ORF">DN757_07805</name>
</gene>
<dbReference type="Gene3D" id="3.30.530.20">
    <property type="match status" value="1"/>
</dbReference>
<protein>
    <submittedName>
        <fullName evidence="1">SRPBCC domain-containing protein</fullName>
    </submittedName>
</protein>
<dbReference type="CDD" id="cd07822">
    <property type="entry name" value="SRPBCC_4"/>
    <property type="match status" value="1"/>
</dbReference>
<dbReference type="RefSeq" id="WP_111269705.1">
    <property type="nucleotide sequence ID" value="NZ_QKWW01000022.1"/>
</dbReference>
<dbReference type="SUPFAM" id="SSF55961">
    <property type="entry name" value="Bet v1-like"/>
    <property type="match status" value="1"/>
</dbReference>
<organism evidence="1 2">
    <name type="scientific">Paenibacillus silvae</name>
    <dbReference type="NCBI Taxonomy" id="1325358"/>
    <lineage>
        <taxon>Bacteria</taxon>
        <taxon>Bacillati</taxon>
        <taxon>Bacillota</taxon>
        <taxon>Bacilli</taxon>
        <taxon>Bacillales</taxon>
        <taxon>Paenibacillaceae</taxon>
        <taxon>Paenibacillus</taxon>
    </lineage>
</organism>
<dbReference type="InterPro" id="IPR023393">
    <property type="entry name" value="START-like_dom_sf"/>
</dbReference>
<dbReference type="InterPro" id="IPR019587">
    <property type="entry name" value="Polyketide_cyclase/dehydratase"/>
</dbReference>
<proteinExistence type="predicted"/>
<dbReference type="PANTHER" id="PTHR36166:SF1">
    <property type="entry name" value="SRPBCC DOMAIN-CONTAINING PROTEIN"/>
    <property type="match status" value="1"/>
</dbReference>
<dbReference type="AlphaFoldDB" id="A0A2W6PDP8"/>
<evidence type="ECO:0000313" key="1">
    <source>
        <dbReference type="EMBL" id="PZT56206.1"/>
    </source>
</evidence>
<evidence type="ECO:0000313" key="2">
    <source>
        <dbReference type="Proteomes" id="UP000249204"/>
    </source>
</evidence>
<dbReference type="EMBL" id="QKWW01000022">
    <property type="protein sequence ID" value="PZT56206.1"/>
    <property type="molecule type" value="Genomic_DNA"/>
</dbReference>
<reference evidence="1 2" key="1">
    <citation type="submission" date="2018-06" db="EMBL/GenBank/DDBJ databases">
        <title>Isolation of heavy metals resistant Paenibacillus silvae NC2 from Gold-Copper mine in ZiJin, China.</title>
        <authorList>
            <person name="Xu J."/>
            <person name="Mazhar H.S."/>
            <person name="Rensing C."/>
        </authorList>
    </citation>
    <scope>NUCLEOTIDE SEQUENCE [LARGE SCALE GENOMIC DNA]</scope>
    <source>
        <strain evidence="1 2">NC2</strain>
    </source>
</reference>
<accession>A0A2W6PDP8</accession>